<name>A0A0F9AEN8_9ZZZZ</name>
<comment type="caution">
    <text evidence="1">The sequence shown here is derived from an EMBL/GenBank/DDBJ whole genome shotgun (WGS) entry which is preliminary data.</text>
</comment>
<proteinExistence type="predicted"/>
<reference evidence="1" key="1">
    <citation type="journal article" date="2015" name="Nature">
        <title>Complex archaea that bridge the gap between prokaryotes and eukaryotes.</title>
        <authorList>
            <person name="Spang A."/>
            <person name="Saw J.H."/>
            <person name="Jorgensen S.L."/>
            <person name="Zaremba-Niedzwiedzka K."/>
            <person name="Martijn J."/>
            <person name="Lind A.E."/>
            <person name="van Eijk R."/>
            <person name="Schleper C."/>
            <person name="Guy L."/>
            <person name="Ettema T.J."/>
        </authorList>
    </citation>
    <scope>NUCLEOTIDE SEQUENCE</scope>
</reference>
<feature type="non-terminal residue" evidence="1">
    <location>
        <position position="1"/>
    </location>
</feature>
<dbReference type="AlphaFoldDB" id="A0A0F9AEN8"/>
<sequence>WGAARDIVMSAVASIAEGVSSVLEWLIVSGFDWGANFVIEIANGLIETANSVIVEAMNYIGDMIGSFLAPGSPPEKGPLSNIDKWGGELVDTFGDSFSSADFKFIEDATKPIEEHFKKAFGKGGIEAFEGVESKFTEIVSEMNKTGFIDEEKFEEIEKAIGRTNTGLTRTLKIQLKLKTAEQALVKIQQSVSEAQQAGFVSDKLKKKLKTAEVEVKWQKESLRIQGKTADAAKGMARMGSAASAGAKAATRAIKGAVDRQLQFIKSGYEREKALLEQKFNAGLIEEDNYLKELIKLEEKYVDTSLKRGLLSGEELSKWSERIAELKSSLEEIKSTSKGVVPIGDALFGKAGLEFEVPDLPKNLGDNLLTSAKELGSRFSDS</sequence>
<organism evidence="1">
    <name type="scientific">marine sediment metagenome</name>
    <dbReference type="NCBI Taxonomy" id="412755"/>
    <lineage>
        <taxon>unclassified sequences</taxon>
        <taxon>metagenomes</taxon>
        <taxon>ecological metagenomes</taxon>
    </lineage>
</organism>
<dbReference type="EMBL" id="LAZR01058073">
    <property type="protein sequence ID" value="KKK70681.1"/>
    <property type="molecule type" value="Genomic_DNA"/>
</dbReference>
<accession>A0A0F9AEN8</accession>
<gene>
    <name evidence="1" type="ORF">LCGC14_2921530</name>
</gene>
<protein>
    <submittedName>
        <fullName evidence="1">Uncharacterized protein</fullName>
    </submittedName>
</protein>
<evidence type="ECO:0000313" key="1">
    <source>
        <dbReference type="EMBL" id="KKK70681.1"/>
    </source>
</evidence>
<feature type="non-terminal residue" evidence="1">
    <location>
        <position position="381"/>
    </location>
</feature>